<dbReference type="PRINTS" id="PR00792">
    <property type="entry name" value="PEPSIN"/>
</dbReference>
<dbReference type="InterPro" id="IPR033121">
    <property type="entry name" value="PEPTIDASE_A1"/>
</dbReference>
<evidence type="ECO:0000256" key="6">
    <source>
        <dbReference type="RuleBase" id="RU000454"/>
    </source>
</evidence>
<reference evidence="8 9" key="1">
    <citation type="journal article" date="2016" name="Genome Biol. Evol.">
        <title>Divergent and convergent evolution of fungal pathogenicity.</title>
        <authorList>
            <person name="Shang Y."/>
            <person name="Xiao G."/>
            <person name="Zheng P."/>
            <person name="Cen K."/>
            <person name="Zhan S."/>
            <person name="Wang C."/>
        </authorList>
    </citation>
    <scope>NUCLEOTIDE SEQUENCE [LARGE SCALE GENOMIC DNA]</scope>
    <source>
        <strain evidence="8 9">RCEF 2490</strain>
    </source>
</reference>
<dbReference type="InterPro" id="IPR034163">
    <property type="entry name" value="Aspergillopepsin-like_cat_dom"/>
</dbReference>
<sequence>MKATYAGVFLAALVEGAVTRRQNLVPRYSNVTAPPSPPPPEGAFFTLHQIENQDFNGHDGAMAFMHAHIKYGDKLPDEISNALEANPKLRAKLKLLGPAYRQKGTVSSLPSPGIDSEYSIVVQMGMPPQSIPLNLDTGSSDLWSMSTDTLPSMVNGQAVYRPANSFTSKRMDGSTWKIKYGDDASADGIVYIDRVQIGETFVEHQAIEAAIHVSQDVSSDKFVSGILGMANSAANTVRPVPQKTYIDNIKSQLALPLFTANLRSKAPGNYNFGYINQTEYIGEIKYTDIDLFTPFWKIASTGYRVGNFEQKFVIDAIVDTGTSLMLLPQNVVMDYWSKVPGAYLDPQQGMMIFPCAQPLPDFELVINQYYGRVPGSYMNYGKVSDTSCFGGIQSSEGLPFSVLGDVFLKAQFVVFNYESAAVGLANKVLQ</sequence>
<dbReference type="Proteomes" id="UP000078544">
    <property type="component" value="Unassembled WGS sequence"/>
</dbReference>
<dbReference type="PROSITE" id="PS00141">
    <property type="entry name" value="ASP_PROTEASE"/>
    <property type="match status" value="1"/>
</dbReference>
<dbReference type="CDD" id="cd06097">
    <property type="entry name" value="Aspergillopepsin_like"/>
    <property type="match status" value="1"/>
</dbReference>
<dbReference type="SUPFAM" id="SSF50630">
    <property type="entry name" value="Acid proteases"/>
    <property type="match status" value="1"/>
</dbReference>
<keyword evidence="2 6" id="KW-0645">Protease</keyword>
<dbReference type="GO" id="GO:0004190">
    <property type="term" value="F:aspartic-type endopeptidase activity"/>
    <property type="evidence" value="ECO:0007669"/>
    <property type="project" value="UniProtKB-KW"/>
</dbReference>
<evidence type="ECO:0000256" key="1">
    <source>
        <dbReference type="ARBA" id="ARBA00007447"/>
    </source>
</evidence>
<dbReference type="PANTHER" id="PTHR47966:SF2">
    <property type="entry name" value="ASPERGILLOPEPSIN-1-RELATED"/>
    <property type="match status" value="1"/>
</dbReference>
<evidence type="ECO:0000259" key="7">
    <source>
        <dbReference type="PROSITE" id="PS51767"/>
    </source>
</evidence>
<dbReference type="AlphaFoldDB" id="A0A167YV82"/>
<name>A0A167YV82_9HYPO</name>
<dbReference type="Pfam" id="PF00026">
    <property type="entry name" value="Asp"/>
    <property type="match status" value="1"/>
</dbReference>
<gene>
    <name evidence="8" type="ORF">AAL_06555</name>
</gene>
<keyword evidence="3 6" id="KW-0064">Aspartyl protease</keyword>
<accession>A0A167YV82</accession>
<feature type="domain" description="Peptidase A1" evidence="7">
    <location>
        <begin position="118"/>
        <end position="425"/>
    </location>
</feature>
<dbReference type="Gene3D" id="2.40.70.10">
    <property type="entry name" value="Acid Proteases"/>
    <property type="match status" value="2"/>
</dbReference>
<evidence type="ECO:0000313" key="8">
    <source>
        <dbReference type="EMBL" id="KZZ91801.1"/>
    </source>
</evidence>
<evidence type="ECO:0000256" key="2">
    <source>
        <dbReference type="ARBA" id="ARBA00022670"/>
    </source>
</evidence>
<dbReference type="EMBL" id="AZGY01000017">
    <property type="protein sequence ID" value="KZZ91801.1"/>
    <property type="molecule type" value="Genomic_DNA"/>
</dbReference>
<dbReference type="InterPro" id="IPR021109">
    <property type="entry name" value="Peptidase_aspartic_dom_sf"/>
</dbReference>
<dbReference type="STRING" id="1081109.A0A167YV82"/>
<dbReference type="GO" id="GO:0006508">
    <property type="term" value="P:proteolysis"/>
    <property type="evidence" value="ECO:0007669"/>
    <property type="project" value="UniProtKB-KW"/>
</dbReference>
<keyword evidence="9" id="KW-1185">Reference proteome</keyword>
<dbReference type="InterPro" id="IPR001969">
    <property type="entry name" value="Aspartic_peptidase_AS"/>
</dbReference>
<organism evidence="8 9">
    <name type="scientific">Moelleriella libera RCEF 2490</name>
    <dbReference type="NCBI Taxonomy" id="1081109"/>
    <lineage>
        <taxon>Eukaryota</taxon>
        <taxon>Fungi</taxon>
        <taxon>Dikarya</taxon>
        <taxon>Ascomycota</taxon>
        <taxon>Pezizomycotina</taxon>
        <taxon>Sordariomycetes</taxon>
        <taxon>Hypocreomycetidae</taxon>
        <taxon>Hypocreales</taxon>
        <taxon>Clavicipitaceae</taxon>
        <taxon>Moelleriella</taxon>
    </lineage>
</organism>
<evidence type="ECO:0000256" key="3">
    <source>
        <dbReference type="ARBA" id="ARBA00022750"/>
    </source>
</evidence>
<feature type="active site" evidence="5">
    <location>
        <position position="136"/>
    </location>
</feature>
<evidence type="ECO:0000256" key="5">
    <source>
        <dbReference type="PIRSR" id="PIRSR601461-1"/>
    </source>
</evidence>
<feature type="active site" evidence="5">
    <location>
        <position position="319"/>
    </location>
</feature>
<keyword evidence="4 6" id="KW-0378">Hydrolase</keyword>
<evidence type="ECO:0000313" key="9">
    <source>
        <dbReference type="Proteomes" id="UP000078544"/>
    </source>
</evidence>
<dbReference type="PROSITE" id="PS51767">
    <property type="entry name" value="PEPTIDASE_A1"/>
    <property type="match status" value="1"/>
</dbReference>
<dbReference type="OrthoDB" id="2747330at2759"/>
<proteinExistence type="inferred from homology"/>
<evidence type="ECO:0000256" key="4">
    <source>
        <dbReference type="ARBA" id="ARBA00022801"/>
    </source>
</evidence>
<comment type="similarity">
    <text evidence="1 6">Belongs to the peptidase A1 family.</text>
</comment>
<dbReference type="InterPro" id="IPR001461">
    <property type="entry name" value="Aspartic_peptidase_A1"/>
</dbReference>
<comment type="caution">
    <text evidence="8">The sequence shown here is derived from an EMBL/GenBank/DDBJ whole genome shotgun (WGS) entry which is preliminary data.</text>
</comment>
<dbReference type="PANTHER" id="PTHR47966">
    <property type="entry name" value="BETA-SITE APP-CLEAVING ENZYME, ISOFORM A-RELATED"/>
    <property type="match status" value="1"/>
</dbReference>
<protein>
    <submittedName>
        <fullName evidence="8">Aspartic proteinase</fullName>
    </submittedName>
</protein>